<sequence length="75" mass="9156">MTKQYYAYHVVKRKNDDRLWFQFHTGTNRTDVREGRSLNQGLLLFLLDNDESKDHFQEVFNGWEETIELYELERA</sequence>
<gene>
    <name evidence="1" type="ORF">METZ01_LOCUS102591</name>
</gene>
<dbReference type="AlphaFoldDB" id="A0A381WCP6"/>
<organism evidence="1">
    <name type="scientific">marine metagenome</name>
    <dbReference type="NCBI Taxonomy" id="408172"/>
    <lineage>
        <taxon>unclassified sequences</taxon>
        <taxon>metagenomes</taxon>
        <taxon>ecological metagenomes</taxon>
    </lineage>
</organism>
<evidence type="ECO:0000313" key="1">
    <source>
        <dbReference type="EMBL" id="SVA49737.1"/>
    </source>
</evidence>
<accession>A0A381WCP6</accession>
<reference evidence="1" key="1">
    <citation type="submission" date="2018-05" db="EMBL/GenBank/DDBJ databases">
        <authorList>
            <person name="Lanie J.A."/>
            <person name="Ng W.-L."/>
            <person name="Kazmierczak K.M."/>
            <person name="Andrzejewski T.M."/>
            <person name="Davidsen T.M."/>
            <person name="Wayne K.J."/>
            <person name="Tettelin H."/>
            <person name="Glass J.I."/>
            <person name="Rusch D."/>
            <person name="Podicherti R."/>
            <person name="Tsui H.-C.T."/>
            <person name="Winkler M.E."/>
        </authorList>
    </citation>
    <scope>NUCLEOTIDE SEQUENCE</scope>
</reference>
<dbReference type="EMBL" id="UINC01011249">
    <property type="protein sequence ID" value="SVA49737.1"/>
    <property type="molecule type" value="Genomic_DNA"/>
</dbReference>
<protein>
    <submittedName>
        <fullName evidence="1">Uncharacterized protein</fullName>
    </submittedName>
</protein>
<name>A0A381WCP6_9ZZZZ</name>
<proteinExistence type="predicted"/>